<dbReference type="AlphaFoldDB" id="A0A2T0AHW9"/>
<dbReference type="Proteomes" id="UP000239560">
    <property type="component" value="Unassembled WGS sequence"/>
</dbReference>
<evidence type="ECO:0000313" key="3">
    <source>
        <dbReference type="Proteomes" id="UP000239560"/>
    </source>
</evidence>
<reference evidence="2 3" key="1">
    <citation type="journal article" date="2018" name="Elife">
        <title>Functional genomics of lipid metabolism in the oleaginous yeast Rhodosporidium toruloides.</title>
        <authorList>
            <person name="Coradetti S.T."/>
            <person name="Pinel D."/>
            <person name="Geiselman G."/>
            <person name="Ito M."/>
            <person name="Mondo S."/>
            <person name="Reilly M.C."/>
            <person name="Cheng Y.F."/>
            <person name="Bauer S."/>
            <person name="Grigoriev I."/>
            <person name="Gladden J.M."/>
            <person name="Simmons B.A."/>
            <person name="Brem R."/>
            <person name="Arkin A.P."/>
            <person name="Skerker J.M."/>
        </authorList>
    </citation>
    <scope>NUCLEOTIDE SEQUENCE [LARGE SCALE GENOMIC DNA]</scope>
    <source>
        <strain evidence="2 3">NBRC 0880</strain>
    </source>
</reference>
<dbReference type="InterPro" id="IPR046341">
    <property type="entry name" value="SET_dom_sf"/>
</dbReference>
<proteinExistence type="predicted"/>
<dbReference type="InterPro" id="IPR001214">
    <property type="entry name" value="SET_dom"/>
</dbReference>
<dbReference type="SUPFAM" id="SSF82199">
    <property type="entry name" value="SET domain"/>
    <property type="match status" value="1"/>
</dbReference>
<evidence type="ECO:0000259" key="1">
    <source>
        <dbReference type="PROSITE" id="PS50280"/>
    </source>
</evidence>
<dbReference type="EMBL" id="LCTV02000001">
    <property type="protein sequence ID" value="PRQ77599.1"/>
    <property type="molecule type" value="Genomic_DNA"/>
</dbReference>
<dbReference type="OrthoDB" id="5984008at2759"/>
<organism evidence="2 3">
    <name type="scientific">Rhodotorula toruloides</name>
    <name type="common">Yeast</name>
    <name type="synonym">Rhodosporidium toruloides</name>
    <dbReference type="NCBI Taxonomy" id="5286"/>
    <lineage>
        <taxon>Eukaryota</taxon>
        <taxon>Fungi</taxon>
        <taxon>Dikarya</taxon>
        <taxon>Basidiomycota</taxon>
        <taxon>Pucciniomycotina</taxon>
        <taxon>Microbotryomycetes</taxon>
        <taxon>Sporidiobolales</taxon>
        <taxon>Sporidiobolaceae</taxon>
        <taxon>Rhodotorula</taxon>
    </lineage>
</organism>
<dbReference type="PROSITE" id="PS50280">
    <property type="entry name" value="SET"/>
    <property type="match status" value="1"/>
</dbReference>
<comment type="caution">
    <text evidence="2">The sequence shown here is derived from an EMBL/GenBank/DDBJ whole genome shotgun (WGS) entry which is preliminary data.</text>
</comment>
<dbReference type="PANTHER" id="PTHR12350">
    <property type="entry name" value="HISTONE-LYSINE N-METHYLTRANSFERASE-RELATED"/>
    <property type="match status" value="1"/>
</dbReference>
<dbReference type="PANTHER" id="PTHR12350:SF19">
    <property type="entry name" value="SET DOMAIN-CONTAINING PROTEIN"/>
    <property type="match status" value="1"/>
</dbReference>
<sequence length="224" mass="24908">MTVAAYLPTPVPTPPPAGAAVAELKKGKALKPPYLPQRHNYTPTHPDLFRIEFGPEGEEFGSSLRAEKAYKKGDILCPIRNTLPGIKAYSSVQVLPDPPLPSSSSSDYPSTYFDSAPSSTRRHIELNSDLLYVNHSCDPNVVFDVEGHRSMTASASRSPLPSPQILTFAYFSTEWDMDQPFHCLCGTDRCIKTIQGAKDLDTKVLDSYFINRHIRAMKEHQQRS</sequence>
<name>A0A2T0AHW9_RHOTO</name>
<protein>
    <recommendedName>
        <fullName evidence="1">SET domain-containing protein</fullName>
    </recommendedName>
</protein>
<dbReference type="InterPro" id="IPR053201">
    <property type="entry name" value="Flavunoidine_N-MTase"/>
</dbReference>
<accession>A0A2T0AHW9</accession>
<dbReference type="Pfam" id="PF00856">
    <property type="entry name" value="SET"/>
    <property type="match status" value="1"/>
</dbReference>
<dbReference type="Gene3D" id="2.170.270.10">
    <property type="entry name" value="SET domain"/>
    <property type="match status" value="1"/>
</dbReference>
<feature type="domain" description="SET" evidence="1">
    <location>
        <begin position="49"/>
        <end position="171"/>
    </location>
</feature>
<gene>
    <name evidence="2" type="ORF">AAT19DRAFT_8667</name>
</gene>
<evidence type="ECO:0000313" key="2">
    <source>
        <dbReference type="EMBL" id="PRQ77599.1"/>
    </source>
</evidence>